<dbReference type="Proteomes" id="UP000186136">
    <property type="component" value="Unassembled WGS sequence"/>
</dbReference>
<evidence type="ECO:0000256" key="1">
    <source>
        <dbReference type="ARBA" id="ARBA00004651"/>
    </source>
</evidence>
<reference evidence="5 6" key="1">
    <citation type="submission" date="2016-08" db="EMBL/GenBank/DDBJ databases">
        <title>Whole genome shotgun sequence of Pichia membranifaciens KS47-1.</title>
        <authorList>
            <person name="Konishi M."/>
            <person name="Ishida M."/>
            <person name="Arakawa T."/>
            <person name="Kato Y."/>
            <person name="Horiuchi J."/>
        </authorList>
    </citation>
    <scope>NUCLEOTIDE SEQUENCE [LARGE SCALE GENOMIC DNA]</scope>
    <source>
        <strain evidence="5 6">KS47-1</strain>
    </source>
</reference>
<keyword evidence="3" id="KW-1133">Transmembrane helix</keyword>
<sequence>MKSINSLIPAECSVIPHRRLKLPADARIFECSSDLSLDRAISTGEAVPLQTTVKNDSRVSNYLESSRIGLQCIFTVSGSGKGIVFATGNKTVFGSIAKMTSEPKKNLTPIQKEIFRFVAIMASIIDVLSVFVSILWAA</sequence>
<dbReference type="PANTHER" id="PTHR43294">
    <property type="entry name" value="SODIUM/POTASSIUM-TRANSPORTING ATPASE SUBUNIT ALPHA"/>
    <property type="match status" value="1"/>
</dbReference>
<feature type="domain" description="P-type ATPase A" evidence="4">
    <location>
        <begin position="21"/>
        <end position="100"/>
    </location>
</feature>
<keyword evidence="3" id="KW-0472">Membrane</keyword>
<evidence type="ECO:0000256" key="3">
    <source>
        <dbReference type="SAM" id="Phobius"/>
    </source>
</evidence>
<accession>A0A1Q2YGX1</accession>
<dbReference type="EMBL" id="BDGI01000082">
    <property type="protein sequence ID" value="GAV28735.1"/>
    <property type="molecule type" value="Genomic_DNA"/>
</dbReference>
<name>A0A1Q2YGX1_9ASCO</name>
<keyword evidence="3" id="KW-0812">Transmembrane</keyword>
<dbReference type="PANTHER" id="PTHR43294:SF21">
    <property type="entry name" value="CATION TRANSPORTING ATPASE"/>
    <property type="match status" value="1"/>
</dbReference>
<evidence type="ECO:0000313" key="6">
    <source>
        <dbReference type="Proteomes" id="UP000186136"/>
    </source>
</evidence>
<feature type="transmembrane region" description="Helical" evidence="3">
    <location>
        <begin position="114"/>
        <end position="137"/>
    </location>
</feature>
<dbReference type="GO" id="GO:1990573">
    <property type="term" value="P:potassium ion import across plasma membrane"/>
    <property type="evidence" value="ECO:0007669"/>
    <property type="project" value="TreeGrafter"/>
</dbReference>
<dbReference type="GO" id="GO:0005391">
    <property type="term" value="F:P-type sodium:potassium-exchanging transporter activity"/>
    <property type="evidence" value="ECO:0007669"/>
    <property type="project" value="TreeGrafter"/>
</dbReference>
<evidence type="ECO:0000259" key="4">
    <source>
        <dbReference type="Pfam" id="PF00122"/>
    </source>
</evidence>
<dbReference type="AlphaFoldDB" id="A0A1Q2YGX1"/>
<protein>
    <recommendedName>
        <fullName evidence="4">P-type ATPase A domain-containing protein</fullName>
    </recommendedName>
</protein>
<comment type="caution">
    <text evidence="5">The sequence shown here is derived from an EMBL/GenBank/DDBJ whole genome shotgun (WGS) entry which is preliminary data.</text>
</comment>
<dbReference type="GO" id="GO:0005886">
    <property type="term" value="C:plasma membrane"/>
    <property type="evidence" value="ECO:0007669"/>
    <property type="project" value="UniProtKB-SubCell"/>
</dbReference>
<dbReference type="Gene3D" id="2.70.150.10">
    <property type="entry name" value="Calcium-transporting ATPase, cytoplasmic transduction domain A"/>
    <property type="match status" value="1"/>
</dbReference>
<dbReference type="Pfam" id="PF00122">
    <property type="entry name" value="E1-E2_ATPase"/>
    <property type="match status" value="1"/>
</dbReference>
<comment type="subcellular location">
    <subcellularLocation>
        <location evidence="1">Cell membrane</location>
        <topology evidence="1">Multi-pass membrane protein</topology>
    </subcellularLocation>
</comment>
<dbReference type="Gene3D" id="1.20.1110.10">
    <property type="entry name" value="Calcium-transporting ATPase, transmembrane domain"/>
    <property type="match status" value="1"/>
</dbReference>
<dbReference type="OrthoDB" id="158672at2759"/>
<evidence type="ECO:0000313" key="5">
    <source>
        <dbReference type="EMBL" id="GAV28735.1"/>
    </source>
</evidence>
<dbReference type="InterPro" id="IPR059000">
    <property type="entry name" value="ATPase_P-type_domA"/>
</dbReference>
<dbReference type="InterPro" id="IPR050510">
    <property type="entry name" value="Cation_transp_ATPase_P-type"/>
</dbReference>
<dbReference type="GO" id="GO:0006883">
    <property type="term" value="P:intracellular sodium ion homeostasis"/>
    <property type="evidence" value="ECO:0007669"/>
    <property type="project" value="TreeGrafter"/>
</dbReference>
<gene>
    <name evidence="5" type="ORF">PMKS-002210</name>
</gene>
<dbReference type="GO" id="GO:1902600">
    <property type="term" value="P:proton transmembrane transport"/>
    <property type="evidence" value="ECO:0007669"/>
    <property type="project" value="TreeGrafter"/>
</dbReference>
<organism evidence="5 6">
    <name type="scientific">Pichia membranifaciens</name>
    <dbReference type="NCBI Taxonomy" id="4926"/>
    <lineage>
        <taxon>Eukaryota</taxon>
        <taxon>Fungi</taxon>
        <taxon>Dikarya</taxon>
        <taxon>Ascomycota</taxon>
        <taxon>Saccharomycotina</taxon>
        <taxon>Pichiomycetes</taxon>
        <taxon>Pichiales</taxon>
        <taxon>Pichiaceae</taxon>
        <taxon>Pichia</taxon>
    </lineage>
</organism>
<keyword evidence="6" id="KW-1185">Reference proteome</keyword>
<dbReference type="GO" id="GO:0030007">
    <property type="term" value="P:intracellular potassium ion homeostasis"/>
    <property type="evidence" value="ECO:0007669"/>
    <property type="project" value="TreeGrafter"/>
</dbReference>
<dbReference type="InterPro" id="IPR008250">
    <property type="entry name" value="ATPase_P-typ_transduc_dom_A_sf"/>
</dbReference>
<proteinExistence type="predicted"/>
<evidence type="ECO:0000256" key="2">
    <source>
        <dbReference type="ARBA" id="ARBA00022475"/>
    </source>
</evidence>
<dbReference type="SUPFAM" id="SSF81653">
    <property type="entry name" value="Calcium ATPase, transduction domain A"/>
    <property type="match status" value="1"/>
</dbReference>
<keyword evidence="2" id="KW-1003">Cell membrane</keyword>
<dbReference type="GO" id="GO:0036376">
    <property type="term" value="P:sodium ion export across plasma membrane"/>
    <property type="evidence" value="ECO:0007669"/>
    <property type="project" value="TreeGrafter"/>
</dbReference>